<feature type="region of interest" description="Disordered" evidence="2">
    <location>
        <begin position="1"/>
        <end position="43"/>
    </location>
</feature>
<keyword evidence="1" id="KW-0732">Signal</keyword>
<reference evidence="4 5" key="1">
    <citation type="submission" date="2019-05" db="EMBL/GenBank/DDBJ databases">
        <title>Nakamurella sp. N5BH11, whole genome shotgun sequence.</title>
        <authorList>
            <person name="Tuo L."/>
        </authorList>
    </citation>
    <scope>NUCLEOTIDE SEQUENCE [LARGE SCALE GENOMIC DNA]</scope>
    <source>
        <strain evidence="4 5">N5BH11</strain>
    </source>
</reference>
<dbReference type="PANTHER" id="PTHR47197:SF3">
    <property type="entry name" value="DIHYDRO-HEME D1 DEHYDROGENASE"/>
    <property type="match status" value="1"/>
</dbReference>
<feature type="domain" description="YNCE-like beta-propeller" evidence="3">
    <location>
        <begin position="253"/>
        <end position="365"/>
    </location>
</feature>
<protein>
    <submittedName>
        <fullName evidence="4">YncE family protein</fullName>
    </submittedName>
</protein>
<gene>
    <name evidence="4" type="ORF">FDO65_04595</name>
</gene>
<evidence type="ECO:0000313" key="4">
    <source>
        <dbReference type="EMBL" id="TKV62152.1"/>
    </source>
</evidence>
<name>A0A4U6QQ05_9ACTN</name>
<evidence type="ECO:0000259" key="3">
    <source>
        <dbReference type="Pfam" id="PF21783"/>
    </source>
</evidence>
<proteinExistence type="predicted"/>
<keyword evidence="5" id="KW-1185">Reference proteome</keyword>
<dbReference type="EMBL" id="SZZH01000001">
    <property type="protein sequence ID" value="TKV62152.1"/>
    <property type="molecule type" value="Genomic_DNA"/>
</dbReference>
<dbReference type="InterPro" id="IPR011045">
    <property type="entry name" value="N2O_reductase_N"/>
</dbReference>
<sequence length="383" mass="41284">MDHSTMSGPDEPSAPSSSAPSGSSSAPASAAPSSGAVDVLPGMPPVTDPANIYGDAGANMLSDIARRSKPYAYVPHTKSGEVWVIDTTTFQVVNKFSVGTEVQHVVPSWDMTALYATDDLGNVVRRIDPLTGEPGETIDVFDPYNMYFTPDGKSAVSVAEAYRSLVWYDPTTWQETDRVRYEDCKGIDHGDFTPDGKIAVFSCEFDGRLAVIDMQTHQLIRMIDLPVRNTTMGPQDLRIAPDGSKFFIADSDSDGVWVLDADLQTVTRHIDTGDGAHGLYFSRDATQLYVTNRHEGSISVLDARTGDPITKWRIPGGGSPDMGNVSADGSQLWLSGRYDNVVYVLSTKDGSLLQKIPVGNGPHGLALVPQPGRYSIGHTGITR</sequence>
<feature type="compositionally biased region" description="Low complexity" evidence="2">
    <location>
        <begin position="13"/>
        <end position="36"/>
    </location>
</feature>
<dbReference type="InterPro" id="IPR051200">
    <property type="entry name" value="Host-pathogen_enzymatic-act"/>
</dbReference>
<dbReference type="PANTHER" id="PTHR47197">
    <property type="entry name" value="PROTEIN NIRF"/>
    <property type="match status" value="1"/>
</dbReference>
<dbReference type="Pfam" id="PF21783">
    <property type="entry name" value="YNCE"/>
    <property type="match status" value="1"/>
</dbReference>
<organism evidence="4 5">
    <name type="scientific">Nakamurella flava</name>
    <dbReference type="NCBI Taxonomy" id="2576308"/>
    <lineage>
        <taxon>Bacteria</taxon>
        <taxon>Bacillati</taxon>
        <taxon>Actinomycetota</taxon>
        <taxon>Actinomycetes</taxon>
        <taxon>Nakamurellales</taxon>
        <taxon>Nakamurellaceae</taxon>
        <taxon>Nakamurella</taxon>
    </lineage>
</organism>
<dbReference type="Proteomes" id="UP000306985">
    <property type="component" value="Unassembled WGS sequence"/>
</dbReference>
<evidence type="ECO:0000313" key="5">
    <source>
        <dbReference type="Proteomes" id="UP000306985"/>
    </source>
</evidence>
<comment type="caution">
    <text evidence="4">The sequence shown here is derived from an EMBL/GenBank/DDBJ whole genome shotgun (WGS) entry which is preliminary data.</text>
</comment>
<dbReference type="InterPro" id="IPR048433">
    <property type="entry name" value="YNCE-like_beta-prop"/>
</dbReference>
<dbReference type="Gene3D" id="2.130.10.10">
    <property type="entry name" value="YVTN repeat-like/Quinoprotein amine dehydrogenase"/>
    <property type="match status" value="2"/>
</dbReference>
<dbReference type="InterPro" id="IPR015943">
    <property type="entry name" value="WD40/YVTN_repeat-like_dom_sf"/>
</dbReference>
<evidence type="ECO:0000256" key="1">
    <source>
        <dbReference type="ARBA" id="ARBA00022729"/>
    </source>
</evidence>
<dbReference type="SUPFAM" id="SSF50974">
    <property type="entry name" value="Nitrous oxide reductase, N-terminal domain"/>
    <property type="match status" value="1"/>
</dbReference>
<evidence type="ECO:0000256" key="2">
    <source>
        <dbReference type="SAM" id="MobiDB-lite"/>
    </source>
</evidence>
<dbReference type="RefSeq" id="WP_137449457.1">
    <property type="nucleotide sequence ID" value="NZ_SZZH01000001.1"/>
</dbReference>
<dbReference type="AlphaFoldDB" id="A0A4U6QQ05"/>
<dbReference type="OrthoDB" id="145213at2"/>
<accession>A0A4U6QQ05</accession>